<protein>
    <recommendedName>
        <fullName evidence="3">F-box domain-containing protein</fullName>
    </recommendedName>
</protein>
<gene>
    <name evidence="1" type="ORF">GSI_13278</name>
</gene>
<reference evidence="1 2" key="1">
    <citation type="journal article" date="2015" name="Sci. Rep.">
        <title>Chromosome-level genome map provides insights into diverse defense mechanisms in the medicinal fungus Ganoderma sinense.</title>
        <authorList>
            <person name="Zhu Y."/>
            <person name="Xu J."/>
            <person name="Sun C."/>
            <person name="Zhou S."/>
            <person name="Xu H."/>
            <person name="Nelson D.R."/>
            <person name="Qian J."/>
            <person name="Song J."/>
            <person name="Luo H."/>
            <person name="Xiang L."/>
            <person name="Li Y."/>
            <person name="Xu Z."/>
            <person name="Ji A."/>
            <person name="Wang L."/>
            <person name="Lu S."/>
            <person name="Hayward A."/>
            <person name="Sun W."/>
            <person name="Li X."/>
            <person name="Schwartz D.C."/>
            <person name="Wang Y."/>
            <person name="Chen S."/>
        </authorList>
    </citation>
    <scope>NUCLEOTIDE SEQUENCE [LARGE SCALE GENOMIC DNA]</scope>
    <source>
        <strain evidence="1 2">ZZ0214-1</strain>
    </source>
</reference>
<dbReference type="EMBL" id="AYKW01000056">
    <property type="protein sequence ID" value="PIL25388.1"/>
    <property type="molecule type" value="Genomic_DNA"/>
</dbReference>
<evidence type="ECO:0000313" key="1">
    <source>
        <dbReference type="EMBL" id="PIL25388.1"/>
    </source>
</evidence>
<dbReference type="AlphaFoldDB" id="A0A2G8RVN3"/>
<comment type="caution">
    <text evidence="1">The sequence shown here is derived from an EMBL/GenBank/DDBJ whole genome shotgun (WGS) entry which is preliminary data.</text>
</comment>
<keyword evidence="2" id="KW-1185">Reference proteome</keyword>
<dbReference type="Proteomes" id="UP000230002">
    <property type="component" value="Unassembled WGS sequence"/>
</dbReference>
<evidence type="ECO:0008006" key="3">
    <source>
        <dbReference type="Google" id="ProtNLM"/>
    </source>
</evidence>
<dbReference type="Gene3D" id="3.80.10.10">
    <property type="entry name" value="Ribonuclease Inhibitor"/>
    <property type="match status" value="1"/>
</dbReference>
<name>A0A2G8RVN3_9APHY</name>
<dbReference type="InterPro" id="IPR036047">
    <property type="entry name" value="F-box-like_dom_sf"/>
</dbReference>
<dbReference type="OrthoDB" id="2804572at2759"/>
<accession>A0A2G8RVN3</accession>
<sequence>MPVPDLNEDILTVVCDFLSDVSDVLAVSLTCSRFRPIAIRRLLAIRLVLLNGDASIRRFHAFLFADAPARAPLIRALDIQYGSFHHPLQAGDATLFMEIVTMCHRLEHVTFGLPSSAMLAGHPNVIDAIASIPNLRSLSISSTAEDALALVRNVRAPLRHLGLWCFYGDPEDEFNWYPAAFQDTLAHLEPSLEELGFHQLIVDPEKIRELRDSEDPGPLFSSWTQYPAVRSLSVNCFSGRLLLDPLQRLFPALDGRLSVGQVAVDNPEDTLADIRASNQLAQGNRDKNASGDGSRSYAWRKLDSVVSSPVAFYLLGLRCPIRFVTLDAADEYYGPEAVQRCIAESLRESPVPHLALCLVLHDGLAMLSGLPPPEVGGTLTHLTLALDAACHWAPQAPFGWNELLDEIQSSLRPLRELTHLRIVFQSKSPADREPDTDASVPPSLGERLARTLHPSTFDFQVIAVSLVRQLPSLRSLFLTTCGYFTRREHVGAVPVATNELWCVSRAWNVAPSNTGADGRQGGERMLVELRDEDAEAIIQREELILPDSYKLWFTHTVD</sequence>
<proteinExistence type="predicted"/>
<evidence type="ECO:0000313" key="2">
    <source>
        <dbReference type="Proteomes" id="UP000230002"/>
    </source>
</evidence>
<dbReference type="InterPro" id="IPR032675">
    <property type="entry name" value="LRR_dom_sf"/>
</dbReference>
<organism evidence="1 2">
    <name type="scientific">Ganoderma sinense ZZ0214-1</name>
    <dbReference type="NCBI Taxonomy" id="1077348"/>
    <lineage>
        <taxon>Eukaryota</taxon>
        <taxon>Fungi</taxon>
        <taxon>Dikarya</taxon>
        <taxon>Basidiomycota</taxon>
        <taxon>Agaricomycotina</taxon>
        <taxon>Agaricomycetes</taxon>
        <taxon>Polyporales</taxon>
        <taxon>Polyporaceae</taxon>
        <taxon>Ganoderma</taxon>
    </lineage>
</organism>
<dbReference type="SUPFAM" id="SSF81383">
    <property type="entry name" value="F-box domain"/>
    <property type="match status" value="1"/>
</dbReference>